<dbReference type="Proteomes" id="UP001213000">
    <property type="component" value="Unassembled WGS sequence"/>
</dbReference>
<name>A0AAD5YT31_9AGAR</name>
<gene>
    <name evidence="2" type="ORF">NP233_g9172</name>
</gene>
<keyword evidence="1" id="KW-0472">Membrane</keyword>
<feature type="transmembrane region" description="Helical" evidence="1">
    <location>
        <begin position="163"/>
        <end position="183"/>
    </location>
</feature>
<evidence type="ECO:0000256" key="1">
    <source>
        <dbReference type="SAM" id="Phobius"/>
    </source>
</evidence>
<keyword evidence="1" id="KW-0812">Transmembrane</keyword>
<feature type="transmembrane region" description="Helical" evidence="1">
    <location>
        <begin position="83"/>
        <end position="104"/>
    </location>
</feature>
<feature type="transmembrane region" description="Helical" evidence="1">
    <location>
        <begin position="203"/>
        <end position="225"/>
    </location>
</feature>
<evidence type="ECO:0000313" key="3">
    <source>
        <dbReference type="Proteomes" id="UP001213000"/>
    </source>
</evidence>
<keyword evidence="3" id="KW-1185">Reference proteome</keyword>
<sequence>MDVRIVNIEEGLQLIIPPFGSPSFRHVPPSTQTGRPQLPTSKVNTVTLTAVAFATIHLVALFACLLLVFRAPGWKSSRPLKRCVIVGSVIVAICSMVFLAKVLWADMIEAVYFLEGPREVWHFNRALRYYARECLLQNTAVLFTKFHVIFGCWVVWRSLRLVIFPFILWSACVACVYLQQYYQMAGIGNNPGTGPRYWGNVNIVIPASSWIMLAIVDGYVTYCLMRALYFGLEEIPKQGDIARSQIRWLLGIINRQALFSYAGYAGYEFWAWSSSRNVVAKILGMIHVAPVISFLTLFVLRYVSGDLKALTEKTPDIQEDIESFKGTH</sequence>
<comment type="caution">
    <text evidence="2">The sequence shown here is derived from an EMBL/GenBank/DDBJ whole genome shotgun (WGS) entry which is preliminary data.</text>
</comment>
<evidence type="ECO:0000313" key="2">
    <source>
        <dbReference type="EMBL" id="KAJ3563077.1"/>
    </source>
</evidence>
<keyword evidence="1" id="KW-1133">Transmembrane helix</keyword>
<feature type="transmembrane region" description="Helical" evidence="1">
    <location>
        <begin position="46"/>
        <end position="71"/>
    </location>
</feature>
<proteinExistence type="predicted"/>
<organism evidence="2 3">
    <name type="scientific">Leucocoprinus birnbaumii</name>
    <dbReference type="NCBI Taxonomy" id="56174"/>
    <lineage>
        <taxon>Eukaryota</taxon>
        <taxon>Fungi</taxon>
        <taxon>Dikarya</taxon>
        <taxon>Basidiomycota</taxon>
        <taxon>Agaricomycotina</taxon>
        <taxon>Agaricomycetes</taxon>
        <taxon>Agaricomycetidae</taxon>
        <taxon>Agaricales</taxon>
        <taxon>Agaricineae</taxon>
        <taxon>Agaricaceae</taxon>
        <taxon>Leucocoprinus</taxon>
    </lineage>
</organism>
<feature type="transmembrane region" description="Helical" evidence="1">
    <location>
        <begin position="246"/>
        <end position="267"/>
    </location>
</feature>
<protein>
    <submittedName>
        <fullName evidence="2">Uncharacterized protein</fullName>
    </submittedName>
</protein>
<reference evidence="2" key="1">
    <citation type="submission" date="2022-07" db="EMBL/GenBank/DDBJ databases">
        <title>Genome Sequence of Leucocoprinus birnbaumii.</title>
        <authorList>
            <person name="Buettner E."/>
        </authorList>
    </citation>
    <scope>NUCLEOTIDE SEQUENCE</scope>
    <source>
        <strain evidence="2">VT141</strain>
    </source>
</reference>
<dbReference type="AlphaFoldDB" id="A0AAD5YT31"/>
<feature type="transmembrane region" description="Helical" evidence="1">
    <location>
        <begin position="135"/>
        <end position="156"/>
    </location>
</feature>
<accession>A0AAD5YT31</accession>
<dbReference type="EMBL" id="JANIEX010000798">
    <property type="protein sequence ID" value="KAJ3563077.1"/>
    <property type="molecule type" value="Genomic_DNA"/>
</dbReference>
<feature type="transmembrane region" description="Helical" evidence="1">
    <location>
        <begin position="279"/>
        <end position="303"/>
    </location>
</feature>